<evidence type="ECO:0000256" key="2">
    <source>
        <dbReference type="ARBA" id="ARBA00004906"/>
    </source>
</evidence>
<dbReference type="GO" id="GO:0016567">
    <property type="term" value="P:protein ubiquitination"/>
    <property type="evidence" value="ECO:0007669"/>
    <property type="project" value="InterPro"/>
</dbReference>
<organism evidence="14 15">
    <name type="scientific">Botrytis tulipae</name>
    <dbReference type="NCBI Taxonomy" id="87230"/>
    <lineage>
        <taxon>Eukaryota</taxon>
        <taxon>Fungi</taxon>
        <taxon>Dikarya</taxon>
        <taxon>Ascomycota</taxon>
        <taxon>Pezizomycotina</taxon>
        <taxon>Leotiomycetes</taxon>
        <taxon>Helotiales</taxon>
        <taxon>Sclerotiniaceae</taxon>
        <taxon>Botrytis</taxon>
    </lineage>
</organism>
<evidence type="ECO:0000256" key="5">
    <source>
        <dbReference type="ARBA" id="ARBA00022723"/>
    </source>
</evidence>
<dbReference type="InterPro" id="IPR002867">
    <property type="entry name" value="IBR_dom"/>
</dbReference>
<dbReference type="AlphaFoldDB" id="A0A4Z1F0L2"/>
<keyword evidence="7 10" id="KW-0863">Zinc-finger</keyword>
<dbReference type="EC" id="2.3.2.31" evidence="3"/>
<dbReference type="Proteomes" id="UP000297777">
    <property type="component" value="Unassembled WGS sequence"/>
</dbReference>
<keyword evidence="8" id="KW-0833">Ubl conjugation pathway</keyword>
<dbReference type="Pfam" id="PF01485">
    <property type="entry name" value="IBR"/>
    <property type="match status" value="1"/>
</dbReference>
<evidence type="ECO:0000256" key="3">
    <source>
        <dbReference type="ARBA" id="ARBA00012251"/>
    </source>
</evidence>
<comment type="catalytic activity">
    <reaction evidence="1">
        <text>[E2 ubiquitin-conjugating enzyme]-S-ubiquitinyl-L-cysteine + [acceptor protein]-L-lysine = [E2 ubiquitin-conjugating enzyme]-L-cysteine + [acceptor protein]-N(6)-ubiquitinyl-L-lysine.</text>
        <dbReference type="EC" id="2.3.2.31"/>
    </reaction>
</comment>
<dbReference type="PROSITE" id="PS50089">
    <property type="entry name" value="ZF_RING_2"/>
    <property type="match status" value="1"/>
</dbReference>
<evidence type="ECO:0000259" key="13">
    <source>
        <dbReference type="PROSITE" id="PS51873"/>
    </source>
</evidence>
<dbReference type="GO" id="GO:0061630">
    <property type="term" value="F:ubiquitin protein ligase activity"/>
    <property type="evidence" value="ECO:0007669"/>
    <property type="project" value="UniProtKB-EC"/>
</dbReference>
<evidence type="ECO:0000256" key="8">
    <source>
        <dbReference type="ARBA" id="ARBA00022786"/>
    </source>
</evidence>
<dbReference type="InterPro" id="IPR031127">
    <property type="entry name" value="E3_UB_ligase_RBR"/>
</dbReference>
<keyword evidence="9" id="KW-0862">Zinc</keyword>
<reference evidence="14 15" key="1">
    <citation type="submission" date="2017-12" db="EMBL/GenBank/DDBJ databases">
        <title>Comparative genomics of Botrytis spp.</title>
        <authorList>
            <person name="Valero-Jimenez C.A."/>
            <person name="Tapia P."/>
            <person name="Veloso J."/>
            <person name="Silva-Moreno E."/>
            <person name="Staats M."/>
            <person name="Valdes J.H."/>
            <person name="Van Kan J.A.L."/>
        </authorList>
    </citation>
    <scope>NUCLEOTIDE SEQUENCE [LARGE SCALE GENOMIC DNA]</scope>
    <source>
        <strain evidence="14 15">Bt9001</strain>
    </source>
</reference>
<feature type="domain" description="RING-type" evidence="13">
    <location>
        <begin position="26"/>
        <end position="245"/>
    </location>
</feature>
<evidence type="ECO:0000256" key="6">
    <source>
        <dbReference type="ARBA" id="ARBA00022737"/>
    </source>
</evidence>
<evidence type="ECO:0000256" key="10">
    <source>
        <dbReference type="PROSITE-ProRule" id="PRU00175"/>
    </source>
</evidence>
<protein>
    <recommendedName>
        <fullName evidence="3">RBR-type E3 ubiquitin transferase</fullName>
        <ecNumber evidence="3">2.3.2.31</ecNumber>
    </recommendedName>
</protein>
<dbReference type="Gene3D" id="3.30.40.10">
    <property type="entry name" value="Zinc/RING finger domain, C3HC4 (zinc finger)"/>
    <property type="match status" value="1"/>
</dbReference>
<feature type="region of interest" description="Disordered" evidence="11">
    <location>
        <begin position="1"/>
        <end position="27"/>
    </location>
</feature>
<dbReference type="InterPro" id="IPR044066">
    <property type="entry name" value="TRIAD_supradom"/>
</dbReference>
<dbReference type="PROSITE" id="PS51873">
    <property type="entry name" value="TRIAD"/>
    <property type="match status" value="1"/>
</dbReference>
<keyword evidence="6" id="KW-0677">Repeat</keyword>
<keyword evidence="4" id="KW-0808">Transferase</keyword>
<accession>A0A4Z1F0L2</accession>
<name>A0A4Z1F0L2_9HELO</name>
<evidence type="ECO:0000256" key="1">
    <source>
        <dbReference type="ARBA" id="ARBA00001798"/>
    </source>
</evidence>
<evidence type="ECO:0000256" key="7">
    <source>
        <dbReference type="ARBA" id="ARBA00022771"/>
    </source>
</evidence>
<dbReference type="PANTHER" id="PTHR11685">
    <property type="entry name" value="RBR FAMILY RING FINGER AND IBR DOMAIN-CONTAINING"/>
    <property type="match status" value="1"/>
</dbReference>
<dbReference type="Gene3D" id="1.20.120.1750">
    <property type="match status" value="1"/>
</dbReference>
<comment type="caution">
    <text evidence="14">The sequence shown here is derived from an EMBL/GenBank/DDBJ whole genome shotgun (WGS) entry which is preliminary data.</text>
</comment>
<evidence type="ECO:0000313" key="15">
    <source>
        <dbReference type="Proteomes" id="UP000297777"/>
    </source>
</evidence>
<dbReference type="SMART" id="SM00647">
    <property type="entry name" value="IBR"/>
    <property type="match status" value="2"/>
</dbReference>
<evidence type="ECO:0000256" key="4">
    <source>
        <dbReference type="ARBA" id="ARBA00022679"/>
    </source>
</evidence>
<dbReference type="InterPro" id="IPR001841">
    <property type="entry name" value="Znf_RING"/>
</dbReference>
<evidence type="ECO:0000259" key="12">
    <source>
        <dbReference type="PROSITE" id="PS50089"/>
    </source>
</evidence>
<evidence type="ECO:0000256" key="9">
    <source>
        <dbReference type="ARBA" id="ARBA00022833"/>
    </source>
</evidence>
<evidence type="ECO:0000313" key="14">
    <source>
        <dbReference type="EMBL" id="TGO16243.1"/>
    </source>
</evidence>
<dbReference type="EMBL" id="PQXH01000030">
    <property type="protein sequence ID" value="TGO16243.1"/>
    <property type="molecule type" value="Genomic_DNA"/>
</dbReference>
<dbReference type="OrthoDB" id="3496239at2759"/>
<dbReference type="SUPFAM" id="SSF57850">
    <property type="entry name" value="RING/U-box"/>
    <property type="match status" value="3"/>
</dbReference>
<proteinExistence type="predicted"/>
<dbReference type="SMART" id="SM00184">
    <property type="entry name" value="RING"/>
    <property type="match status" value="1"/>
</dbReference>
<dbReference type="Pfam" id="PF22605">
    <property type="entry name" value="IBR_2"/>
    <property type="match status" value="1"/>
</dbReference>
<dbReference type="GO" id="GO:0008270">
    <property type="term" value="F:zinc ion binding"/>
    <property type="evidence" value="ECO:0007669"/>
    <property type="project" value="UniProtKB-KW"/>
</dbReference>
<gene>
    <name evidence="14" type="ORF">BTUL_0030g00280</name>
</gene>
<evidence type="ECO:0000256" key="11">
    <source>
        <dbReference type="SAM" id="MobiDB-lite"/>
    </source>
</evidence>
<dbReference type="InterPro" id="IPR013083">
    <property type="entry name" value="Znf_RING/FYVE/PHD"/>
</dbReference>
<feature type="domain" description="RING-type" evidence="12">
    <location>
        <begin position="30"/>
        <end position="86"/>
    </location>
</feature>
<keyword evidence="5" id="KW-0479">Metal-binding</keyword>
<keyword evidence="15" id="KW-1185">Reference proteome</keyword>
<comment type="pathway">
    <text evidence="2">Protein modification; protein ubiquitination.</text>
</comment>
<sequence length="252" mass="28528">MDVMNSRSERKNEASELQGKEEDKRSRQKCEVCLDFFGEATLEDKKSQPKTAECDHLTEVCLPCLQESMTFTMSEGSHILLCPICSQELEQWFIEIYCTKTMFTTYCDLALQSHVRSNPNFFWCLAPNCGSGQIREGDDPEMICGSCKASTCVHHQTPWHHGLTCEQFDLTSVKDEESQKEIEKITVACPKCHARIERRGGCLSVICTFRNSSNGAKCGFEFCHSCLVPWGFFTGFFATKHNPGCILLRKST</sequence>
<dbReference type="InterPro" id="IPR054694">
    <property type="entry name" value="Parkin-like_IBR"/>
</dbReference>
<feature type="compositionally biased region" description="Basic and acidic residues" evidence="11">
    <location>
        <begin position="7"/>
        <end position="27"/>
    </location>
</feature>